<organism evidence="2 3">
    <name type="scientific">Pectobacterium aquaticum</name>
    <dbReference type="NCBI Taxonomy" id="2204145"/>
    <lineage>
        <taxon>Bacteria</taxon>
        <taxon>Pseudomonadati</taxon>
        <taxon>Pseudomonadota</taxon>
        <taxon>Gammaproteobacteria</taxon>
        <taxon>Enterobacterales</taxon>
        <taxon>Pectobacteriaceae</taxon>
        <taxon>Pectobacterium</taxon>
    </lineage>
</organism>
<name>A0AA93ALG3_9GAMM</name>
<dbReference type="EMBL" id="QHJW02000059">
    <property type="protein sequence ID" value="RRO04084.1"/>
    <property type="molecule type" value="Genomic_DNA"/>
</dbReference>
<gene>
    <name evidence="2" type="ORF">DMB84_018735</name>
    <name evidence="1" type="ORF">DMB85_018670</name>
</gene>
<dbReference type="Proteomes" id="UP000256817">
    <property type="component" value="Unassembled WGS sequence"/>
</dbReference>
<evidence type="ECO:0000313" key="1">
    <source>
        <dbReference type="EMBL" id="RRO04084.1"/>
    </source>
</evidence>
<dbReference type="GeneID" id="51388396"/>
<reference evidence="3 4" key="1">
    <citation type="submission" date="2018-11" db="EMBL/GenBank/DDBJ databases">
        <title>Draft genome sequences of proposed Pectobacterium aquaticum sp. nov. isolated in France from fresh water.</title>
        <authorList>
            <person name="Pedron J."/>
            <person name="Barny M.A."/>
        </authorList>
    </citation>
    <scope>NUCLEOTIDE SEQUENCE [LARGE SCALE GENOMIC DNA]</scope>
    <source>
        <strain evidence="2 3">A127-S21-F16</strain>
        <strain evidence="1 4">A35-S23-M15</strain>
    </source>
</reference>
<protein>
    <submittedName>
        <fullName evidence="2">Uncharacterized protein</fullName>
    </submittedName>
</protein>
<dbReference type="Proteomes" id="UP000256540">
    <property type="component" value="Unassembled WGS sequence"/>
</dbReference>
<keyword evidence="4" id="KW-1185">Reference proteome</keyword>
<evidence type="ECO:0000313" key="3">
    <source>
        <dbReference type="Proteomes" id="UP000256540"/>
    </source>
</evidence>
<evidence type="ECO:0000313" key="4">
    <source>
        <dbReference type="Proteomes" id="UP000256817"/>
    </source>
</evidence>
<dbReference type="RefSeq" id="WP_116167173.1">
    <property type="nucleotide sequence ID" value="NZ_QHJS02000081.1"/>
</dbReference>
<proteinExistence type="predicted"/>
<evidence type="ECO:0000313" key="2">
    <source>
        <dbReference type="EMBL" id="RRO13313.1"/>
    </source>
</evidence>
<accession>A0AA93ALG3</accession>
<comment type="caution">
    <text evidence="2">The sequence shown here is derived from an EMBL/GenBank/DDBJ whole genome shotgun (WGS) entry which is preliminary data.</text>
</comment>
<dbReference type="EMBL" id="QHJS02000081">
    <property type="protein sequence ID" value="RRO13313.1"/>
    <property type="molecule type" value="Genomic_DNA"/>
</dbReference>
<sequence length="90" mass="10278">MGKLRLQSGTYYEVLLNALSSAITEKERQIQDAYTDDVQTLDRCGEILSQHGECDAFLKTANECKPLIADFRRIHAYLSDKHLDSSKRDK</sequence>
<dbReference type="AlphaFoldDB" id="A0AA93ALG3"/>